<evidence type="ECO:0000259" key="17">
    <source>
        <dbReference type="PROSITE" id="PS50011"/>
    </source>
</evidence>
<dbReference type="GO" id="GO:0005524">
    <property type="term" value="F:ATP binding"/>
    <property type="evidence" value="ECO:0007669"/>
    <property type="project" value="UniProtKB-KW"/>
</dbReference>
<dbReference type="InterPro" id="IPR001881">
    <property type="entry name" value="EGF-like_Ca-bd_dom"/>
</dbReference>
<dbReference type="Gene3D" id="3.30.200.20">
    <property type="entry name" value="Phosphorylase Kinase, domain 1"/>
    <property type="match status" value="1"/>
</dbReference>
<dbReference type="InterPro" id="IPR011009">
    <property type="entry name" value="Kinase-like_dom_sf"/>
</dbReference>
<dbReference type="Pfam" id="PF08488">
    <property type="entry name" value="WAK"/>
    <property type="match status" value="1"/>
</dbReference>
<dbReference type="CDD" id="cd00054">
    <property type="entry name" value="EGF_CA"/>
    <property type="match status" value="1"/>
</dbReference>
<evidence type="ECO:0000256" key="8">
    <source>
        <dbReference type="ARBA" id="ARBA00022741"/>
    </source>
</evidence>
<keyword evidence="20" id="KW-1185">Reference proteome</keyword>
<comment type="caution">
    <text evidence="15">Lacks conserved residue(s) required for the propagation of feature annotation.</text>
</comment>
<sequence>MISQSILVTIMMLLATGRYSEPMLMPACPTSCGNLTIPYPFGITSGCNLDVSFLITCNHSYNPPKPFLNLGSIEVLDISLDGRMKVASSVASDCYDESGSQINSTTSELTLSEFSISSTRNKFTAIGCDTYALVQGSEGWKKMSAGCVSWCDSIQRVRQGSCSGIGCCQTSIPDGVKDFLVNIQSFRNHSGVQSFNPCGYAFVVETDAFKFSSSDLKNLHSRKSVPVVLDWSVGNVSCREVQKNVSSFACRATNSECIDSITGVGYLCRCLTGFEGNPYLVDGCHDIDECSVSEPCEGTCKNLIGSYSCSCPSGFKGDGKRDGLGCYPEQLSTDGSTFFYIASVFMVPVVGGSWIIWRSRQKKVVKVRRNLFIRNGGELLEAMQSIQKTLSIFTAEDLKKATDNYDESKVICDGHHSGITYKGILPGVNRIVTINSCHAFDRCNVEVLISKLVTLSQINHRNVVKLLGCCIETQVPLVVYEFITVKTLSDYITDDCLARSLSWDIRLRIAADAAGALAYMHSASSLPIIHGSLNSSSILLHHGYTVKVHGFALRCSKCSCIQFYEGTLGYLDPDYFSSGQLTEKSDVYSFGFILAELLTGKNVMRPECLEGEEKVGKYFSGSGEGGELVEILDGRVVRGDNVGGLTEVGEIAKWCLSSSSQERPTMKEVSIALECVIIRDSRLSSRTRIRATRQLLLESSDERGF</sequence>
<dbReference type="InterPro" id="IPR045274">
    <property type="entry name" value="WAK-like"/>
</dbReference>
<evidence type="ECO:0000256" key="14">
    <source>
        <dbReference type="ARBA" id="ARBA00023180"/>
    </source>
</evidence>
<keyword evidence="9" id="KW-0418">Kinase</keyword>
<comment type="subcellular location">
    <subcellularLocation>
        <location evidence="1">Membrane</location>
        <topology evidence="1">Single-pass type I membrane protein</topology>
    </subcellularLocation>
</comment>
<keyword evidence="2" id="KW-0723">Serine/threonine-protein kinase</keyword>
<protein>
    <submittedName>
        <fullName evidence="19">Uncharacterized protein</fullName>
    </submittedName>
</protein>
<evidence type="ECO:0000256" key="12">
    <source>
        <dbReference type="ARBA" id="ARBA00023136"/>
    </source>
</evidence>
<evidence type="ECO:0000256" key="9">
    <source>
        <dbReference type="ARBA" id="ARBA00022777"/>
    </source>
</evidence>
<evidence type="ECO:0000259" key="18">
    <source>
        <dbReference type="PROSITE" id="PS50026"/>
    </source>
</evidence>
<keyword evidence="7" id="KW-0677">Repeat</keyword>
<dbReference type="GO" id="GO:0030247">
    <property type="term" value="F:polysaccharide binding"/>
    <property type="evidence" value="ECO:0007669"/>
    <property type="project" value="InterPro"/>
</dbReference>
<dbReference type="Pfam" id="PF13947">
    <property type="entry name" value="GUB_WAK_bind"/>
    <property type="match status" value="1"/>
</dbReference>
<keyword evidence="8" id="KW-0547">Nucleotide-binding</keyword>
<gene>
    <name evidence="19" type="ORF">C2S53_012027</name>
</gene>
<evidence type="ECO:0000313" key="20">
    <source>
        <dbReference type="Proteomes" id="UP001190926"/>
    </source>
</evidence>
<evidence type="ECO:0000256" key="11">
    <source>
        <dbReference type="ARBA" id="ARBA00022989"/>
    </source>
</evidence>
<dbReference type="PROSITE" id="PS50026">
    <property type="entry name" value="EGF_3"/>
    <property type="match status" value="1"/>
</dbReference>
<dbReference type="Proteomes" id="UP001190926">
    <property type="component" value="Unassembled WGS sequence"/>
</dbReference>
<dbReference type="GO" id="GO:0007166">
    <property type="term" value="P:cell surface receptor signaling pathway"/>
    <property type="evidence" value="ECO:0007669"/>
    <property type="project" value="InterPro"/>
</dbReference>
<dbReference type="GO" id="GO:0005509">
    <property type="term" value="F:calcium ion binding"/>
    <property type="evidence" value="ECO:0007669"/>
    <property type="project" value="InterPro"/>
</dbReference>
<dbReference type="EMBL" id="SDAM02000027">
    <property type="protein sequence ID" value="KAH6836059.1"/>
    <property type="molecule type" value="Genomic_DNA"/>
</dbReference>
<accession>A0AAD4JMI8</accession>
<dbReference type="InterPro" id="IPR000152">
    <property type="entry name" value="EGF-type_Asp/Asn_hydroxyl_site"/>
</dbReference>
<dbReference type="InterPro" id="IPR018097">
    <property type="entry name" value="EGF_Ca-bd_CS"/>
</dbReference>
<dbReference type="InterPro" id="IPR049883">
    <property type="entry name" value="NOTCH1_EGF-like"/>
</dbReference>
<dbReference type="Gene3D" id="1.10.510.10">
    <property type="entry name" value="Transferase(Phosphotransferase) domain 1"/>
    <property type="match status" value="1"/>
</dbReference>
<keyword evidence="13 15" id="KW-1015">Disulfide bond</keyword>
<feature type="disulfide bond" evidence="15">
    <location>
        <begin position="290"/>
        <end position="300"/>
    </location>
</feature>
<evidence type="ECO:0000256" key="1">
    <source>
        <dbReference type="ARBA" id="ARBA00004479"/>
    </source>
</evidence>
<keyword evidence="6 16" id="KW-0732">Signal</keyword>
<dbReference type="SMART" id="SM00179">
    <property type="entry name" value="EGF_CA"/>
    <property type="match status" value="1"/>
</dbReference>
<dbReference type="InterPro" id="IPR000742">
    <property type="entry name" value="EGF"/>
</dbReference>
<dbReference type="PROSITE" id="PS01187">
    <property type="entry name" value="EGF_CA"/>
    <property type="match status" value="1"/>
</dbReference>
<keyword evidence="10" id="KW-0067">ATP-binding</keyword>
<dbReference type="PROSITE" id="PS00010">
    <property type="entry name" value="ASX_HYDROXYL"/>
    <property type="match status" value="1"/>
</dbReference>
<name>A0AAD4JMI8_PERFH</name>
<dbReference type="InterPro" id="IPR001245">
    <property type="entry name" value="Ser-Thr/Tyr_kinase_cat_dom"/>
</dbReference>
<dbReference type="SUPFAM" id="SSF57196">
    <property type="entry name" value="EGF/Laminin"/>
    <property type="match status" value="1"/>
</dbReference>
<evidence type="ECO:0000256" key="10">
    <source>
        <dbReference type="ARBA" id="ARBA00022840"/>
    </source>
</evidence>
<dbReference type="GO" id="GO:0005886">
    <property type="term" value="C:plasma membrane"/>
    <property type="evidence" value="ECO:0007669"/>
    <property type="project" value="TreeGrafter"/>
</dbReference>
<keyword evidence="14" id="KW-0325">Glycoprotein</keyword>
<evidence type="ECO:0000256" key="15">
    <source>
        <dbReference type="PROSITE-ProRule" id="PRU00076"/>
    </source>
</evidence>
<feature type="signal peptide" evidence="16">
    <location>
        <begin position="1"/>
        <end position="20"/>
    </location>
</feature>
<keyword evidence="3 15" id="KW-0245">EGF-like domain</keyword>
<dbReference type="AlphaFoldDB" id="A0AAD4JMI8"/>
<dbReference type="InterPro" id="IPR025287">
    <property type="entry name" value="WAK_GUB"/>
</dbReference>
<dbReference type="PROSITE" id="PS50011">
    <property type="entry name" value="PROTEIN_KINASE_DOM"/>
    <property type="match status" value="1"/>
</dbReference>
<keyword evidence="5" id="KW-0812">Transmembrane</keyword>
<dbReference type="SMART" id="SM00181">
    <property type="entry name" value="EGF"/>
    <property type="match status" value="2"/>
</dbReference>
<dbReference type="Gene3D" id="2.10.25.10">
    <property type="entry name" value="Laminin"/>
    <property type="match status" value="2"/>
</dbReference>
<dbReference type="GO" id="GO:0004674">
    <property type="term" value="F:protein serine/threonine kinase activity"/>
    <property type="evidence" value="ECO:0007669"/>
    <property type="project" value="UniProtKB-KW"/>
</dbReference>
<dbReference type="InterPro" id="IPR000719">
    <property type="entry name" value="Prot_kinase_dom"/>
</dbReference>
<dbReference type="InterPro" id="IPR013695">
    <property type="entry name" value="WAK"/>
</dbReference>
<organism evidence="19 20">
    <name type="scientific">Perilla frutescens var. hirtella</name>
    <name type="common">Perilla citriodora</name>
    <name type="synonym">Perilla setoyensis</name>
    <dbReference type="NCBI Taxonomy" id="608512"/>
    <lineage>
        <taxon>Eukaryota</taxon>
        <taxon>Viridiplantae</taxon>
        <taxon>Streptophyta</taxon>
        <taxon>Embryophyta</taxon>
        <taxon>Tracheophyta</taxon>
        <taxon>Spermatophyta</taxon>
        <taxon>Magnoliopsida</taxon>
        <taxon>eudicotyledons</taxon>
        <taxon>Gunneridae</taxon>
        <taxon>Pentapetalae</taxon>
        <taxon>asterids</taxon>
        <taxon>lamiids</taxon>
        <taxon>Lamiales</taxon>
        <taxon>Lamiaceae</taxon>
        <taxon>Nepetoideae</taxon>
        <taxon>Elsholtzieae</taxon>
        <taxon>Perilla</taxon>
    </lineage>
</organism>
<dbReference type="Pfam" id="PF07645">
    <property type="entry name" value="EGF_CA"/>
    <property type="match status" value="1"/>
</dbReference>
<keyword evidence="12" id="KW-0472">Membrane</keyword>
<keyword evidence="4" id="KW-0808">Transferase</keyword>
<dbReference type="Pfam" id="PF07714">
    <property type="entry name" value="PK_Tyr_Ser-Thr"/>
    <property type="match status" value="1"/>
</dbReference>
<proteinExistence type="predicted"/>
<evidence type="ECO:0000256" key="2">
    <source>
        <dbReference type="ARBA" id="ARBA00022527"/>
    </source>
</evidence>
<reference evidence="19 20" key="1">
    <citation type="journal article" date="2021" name="Nat. Commun.">
        <title>Incipient diploidization of the medicinal plant Perilla within 10,000 years.</title>
        <authorList>
            <person name="Zhang Y."/>
            <person name="Shen Q."/>
            <person name="Leng L."/>
            <person name="Zhang D."/>
            <person name="Chen S."/>
            <person name="Shi Y."/>
            <person name="Ning Z."/>
            <person name="Chen S."/>
        </authorList>
    </citation>
    <scope>NUCLEOTIDE SEQUENCE [LARGE SCALE GENOMIC DNA]</scope>
    <source>
        <strain evidence="20">cv. PC099</strain>
    </source>
</reference>
<evidence type="ECO:0000256" key="3">
    <source>
        <dbReference type="ARBA" id="ARBA00022536"/>
    </source>
</evidence>
<dbReference type="FunFam" id="2.10.25.10:FF:000628">
    <property type="entry name" value="Wall-associated receptor kinase 2"/>
    <property type="match status" value="1"/>
</dbReference>
<feature type="domain" description="Protein kinase" evidence="17">
    <location>
        <begin position="405"/>
        <end position="683"/>
    </location>
</feature>
<evidence type="ECO:0000256" key="16">
    <source>
        <dbReference type="SAM" id="SignalP"/>
    </source>
</evidence>
<evidence type="ECO:0000313" key="19">
    <source>
        <dbReference type="EMBL" id="KAH6836059.1"/>
    </source>
</evidence>
<feature type="domain" description="EGF-like" evidence="18">
    <location>
        <begin position="286"/>
        <end position="318"/>
    </location>
</feature>
<dbReference type="PANTHER" id="PTHR27005:SF283">
    <property type="entry name" value="OS02G0633066 PROTEIN"/>
    <property type="match status" value="1"/>
</dbReference>
<keyword evidence="11" id="KW-1133">Transmembrane helix</keyword>
<comment type="caution">
    <text evidence="19">The sequence shown here is derived from an EMBL/GenBank/DDBJ whole genome shotgun (WGS) entry which is preliminary data.</text>
</comment>
<evidence type="ECO:0000256" key="4">
    <source>
        <dbReference type="ARBA" id="ARBA00022679"/>
    </source>
</evidence>
<evidence type="ECO:0000256" key="5">
    <source>
        <dbReference type="ARBA" id="ARBA00022692"/>
    </source>
</evidence>
<dbReference type="SUPFAM" id="SSF56112">
    <property type="entry name" value="Protein kinase-like (PK-like)"/>
    <property type="match status" value="1"/>
</dbReference>
<evidence type="ECO:0000256" key="6">
    <source>
        <dbReference type="ARBA" id="ARBA00022729"/>
    </source>
</evidence>
<dbReference type="PANTHER" id="PTHR27005">
    <property type="entry name" value="WALL-ASSOCIATED RECEPTOR KINASE-LIKE 21"/>
    <property type="match status" value="1"/>
</dbReference>
<evidence type="ECO:0000256" key="13">
    <source>
        <dbReference type="ARBA" id="ARBA00023157"/>
    </source>
</evidence>
<dbReference type="FunFam" id="2.10.25.10:FF:000038">
    <property type="entry name" value="Fibrillin 2"/>
    <property type="match status" value="1"/>
</dbReference>
<evidence type="ECO:0000256" key="7">
    <source>
        <dbReference type="ARBA" id="ARBA00022737"/>
    </source>
</evidence>
<feature type="chain" id="PRO_5042208665" evidence="16">
    <location>
        <begin position="21"/>
        <end position="705"/>
    </location>
</feature>